<evidence type="ECO:0000256" key="3">
    <source>
        <dbReference type="SAM" id="SignalP"/>
    </source>
</evidence>
<keyword evidence="1" id="KW-0175">Coiled coil</keyword>
<feature type="signal peptide" evidence="3">
    <location>
        <begin position="1"/>
        <end position="20"/>
    </location>
</feature>
<feature type="coiled-coil region" evidence="1">
    <location>
        <begin position="118"/>
        <end position="185"/>
    </location>
</feature>
<evidence type="ECO:0000256" key="2">
    <source>
        <dbReference type="SAM" id="MobiDB-lite"/>
    </source>
</evidence>
<accession>A0A128FKS0</accession>
<feature type="region of interest" description="Disordered" evidence="2">
    <location>
        <begin position="31"/>
        <end position="55"/>
    </location>
</feature>
<sequence>MYRKVWMAASVLLSFGVLYSAFDMNGQAKSPTATAQTLPKTTSAASNSFDAGDQTLNSTTTRQISKLHEQIKGDYTSEIADAEYRDELIEDLNDINKKIDSDSARLDGEARMLEQGANEEADLLIKKADALLARLESNGYRVVESSFDVTAPVEAPEARRVTDELNRLSTELQSISERFENLGRNGNEEIK</sequence>
<feature type="chain" id="PRO_5007282560" description="Chromosome partition protein Smc" evidence="3">
    <location>
        <begin position="21"/>
        <end position="191"/>
    </location>
</feature>
<protein>
    <recommendedName>
        <fullName evidence="6">Chromosome partition protein Smc</fullName>
    </recommendedName>
</protein>
<keyword evidence="5" id="KW-1185">Reference proteome</keyword>
<dbReference type="RefSeq" id="WP_062715004.1">
    <property type="nucleotide sequence ID" value="NZ_CAWRCI010000085.1"/>
</dbReference>
<evidence type="ECO:0000313" key="5">
    <source>
        <dbReference type="Proteomes" id="UP000073601"/>
    </source>
</evidence>
<evidence type="ECO:0000313" key="4">
    <source>
        <dbReference type="EMBL" id="CZF86816.1"/>
    </source>
</evidence>
<proteinExistence type="predicted"/>
<organism evidence="4 5">
    <name type="scientific">Grimontia marina</name>
    <dbReference type="NCBI Taxonomy" id="646534"/>
    <lineage>
        <taxon>Bacteria</taxon>
        <taxon>Pseudomonadati</taxon>
        <taxon>Pseudomonadota</taxon>
        <taxon>Gammaproteobacteria</taxon>
        <taxon>Vibrionales</taxon>
        <taxon>Vibrionaceae</taxon>
        <taxon>Grimontia</taxon>
    </lineage>
</organism>
<evidence type="ECO:0008006" key="6">
    <source>
        <dbReference type="Google" id="ProtNLM"/>
    </source>
</evidence>
<dbReference type="EMBL" id="FIZY01000085">
    <property type="protein sequence ID" value="CZF86816.1"/>
    <property type="molecule type" value="Genomic_DNA"/>
</dbReference>
<dbReference type="Proteomes" id="UP000073601">
    <property type="component" value="Unassembled WGS sequence"/>
</dbReference>
<name>A0A128FKS0_9GAMM</name>
<reference evidence="5" key="1">
    <citation type="submission" date="2016-02" db="EMBL/GenBank/DDBJ databases">
        <authorList>
            <person name="Rodrigo-Torres Lidia"/>
            <person name="Arahal R.David."/>
        </authorList>
    </citation>
    <scope>NUCLEOTIDE SEQUENCE [LARGE SCALE GENOMIC DNA]</scope>
    <source>
        <strain evidence="5">CECT 8713</strain>
    </source>
</reference>
<dbReference type="AlphaFoldDB" id="A0A128FKS0"/>
<gene>
    <name evidence="4" type="ORF">GMA8713_04855</name>
</gene>
<evidence type="ECO:0000256" key="1">
    <source>
        <dbReference type="SAM" id="Coils"/>
    </source>
</evidence>
<keyword evidence="3" id="KW-0732">Signal</keyword>